<feature type="compositionally biased region" description="Basic residues" evidence="1">
    <location>
        <begin position="671"/>
        <end position="681"/>
    </location>
</feature>
<feature type="region of interest" description="Disordered" evidence="1">
    <location>
        <begin position="1"/>
        <end position="37"/>
    </location>
</feature>
<name>A0ABR3GVA2_9PEZI</name>
<evidence type="ECO:0000313" key="2">
    <source>
        <dbReference type="EMBL" id="KAL0639875.1"/>
    </source>
</evidence>
<evidence type="ECO:0000313" key="3">
    <source>
        <dbReference type="Proteomes" id="UP001447188"/>
    </source>
</evidence>
<feature type="region of interest" description="Disordered" evidence="1">
    <location>
        <begin position="652"/>
        <end position="688"/>
    </location>
</feature>
<dbReference type="EMBL" id="JBBBZM010000007">
    <property type="protein sequence ID" value="KAL0639875.1"/>
    <property type="molecule type" value="Genomic_DNA"/>
</dbReference>
<feature type="compositionally biased region" description="Acidic residues" evidence="1">
    <location>
        <begin position="613"/>
        <end position="630"/>
    </location>
</feature>
<protein>
    <submittedName>
        <fullName evidence="2">Uncharacterized protein</fullName>
    </submittedName>
</protein>
<feature type="compositionally biased region" description="Pro residues" evidence="1">
    <location>
        <begin position="247"/>
        <end position="258"/>
    </location>
</feature>
<feature type="compositionally biased region" description="Basic residues" evidence="1">
    <location>
        <begin position="266"/>
        <end position="277"/>
    </location>
</feature>
<feature type="compositionally biased region" description="Polar residues" evidence="1">
    <location>
        <begin position="503"/>
        <end position="520"/>
    </location>
</feature>
<feature type="region of interest" description="Disordered" evidence="1">
    <location>
        <begin position="604"/>
        <end position="637"/>
    </location>
</feature>
<feature type="compositionally biased region" description="Low complexity" evidence="1">
    <location>
        <begin position="8"/>
        <end position="37"/>
    </location>
</feature>
<dbReference type="InterPro" id="IPR017956">
    <property type="entry name" value="AT_hook_DNA-bd_motif"/>
</dbReference>
<feature type="compositionally biased region" description="Basic residues" evidence="1">
    <location>
        <begin position="526"/>
        <end position="539"/>
    </location>
</feature>
<proteinExistence type="predicted"/>
<evidence type="ECO:0000256" key="1">
    <source>
        <dbReference type="SAM" id="MobiDB-lite"/>
    </source>
</evidence>
<comment type="caution">
    <text evidence="2">The sequence shown here is derived from an EMBL/GenBank/DDBJ whole genome shotgun (WGS) entry which is preliminary data.</text>
</comment>
<feature type="region of interest" description="Disordered" evidence="1">
    <location>
        <begin position="247"/>
        <end position="282"/>
    </location>
</feature>
<dbReference type="Proteomes" id="UP001447188">
    <property type="component" value="Unassembled WGS sequence"/>
</dbReference>
<feature type="compositionally biased region" description="Low complexity" evidence="1">
    <location>
        <begin position="652"/>
        <end position="663"/>
    </location>
</feature>
<reference evidence="2 3" key="1">
    <citation type="submission" date="2024-02" db="EMBL/GenBank/DDBJ databases">
        <title>Discinaceae phylogenomics.</title>
        <authorList>
            <person name="Dirks A.C."/>
            <person name="James T.Y."/>
        </authorList>
    </citation>
    <scope>NUCLEOTIDE SEQUENCE [LARGE SCALE GENOMIC DNA]</scope>
    <source>
        <strain evidence="2 3">ACD0624</strain>
    </source>
</reference>
<feature type="region of interest" description="Disordered" evidence="1">
    <location>
        <begin position="498"/>
        <end position="566"/>
    </location>
</feature>
<dbReference type="SMART" id="SM00384">
    <property type="entry name" value="AT_hook"/>
    <property type="match status" value="3"/>
</dbReference>
<keyword evidence="3" id="KW-1185">Reference proteome</keyword>
<gene>
    <name evidence="2" type="ORF">Q9L58_000966</name>
</gene>
<accession>A0ABR3GVA2</accession>
<sequence length="762" mass="80604">MAGPPTASPILTSRPPSSSPSKTPIAHTKPPNPPTNAAAQFHRFRLSEFTRDVSSPTTTSAPAGQCSRFRVSDFVPSPWTSDTPSHTHTPAMAPIAVSPVLNGRPAAALSASASLRQGSFSVMHMDVDGAGPQQTSSSVAAAAGSGRGVLQKVAVAPVQAGMQKAGTILTAPRPLAPSPIPISVAVPKLGFDPSTVPQEAVWELSRIMTLFRQLTAPAIVVAIQDALVKWPSLDEGSLLRRIGEVFPPAPPPPAPPAVLPAADQARKKRGRPPGKKAKLNDGTAAPVPIAAIPLAMAPPPPPYPQPVLAPAPAPAAPMSVSVPPLSVRGRNAAEKLLSCTRCLKAFNPTWRATPASDPSSEATCAVKHPYKGFETGLEAVTLPRRKNNYKTTWKWKCCGREVQSTSEQLLMWPRKEDDRTGGWCFVGKHTTEPGVREKLGLKPGKGKKINEEIAKRRKKGVELKEPNGDVITAVDEVKGWLPRDVDLAAAVANGGLQAPYGLPQQQSPPAVYPQTDSAPQSDDHPKRKRGRPKGSKTRNKIMQMAISGSTKEPTIAAPTGHNTGPEQQLMNEALQQHNHLQPHGAVLGTATDAVQDQSSFWTQYTEPNLEISPDSDSEDHDDEDDEDEDDSHDHEDPAISTADLTLLASATAAMSAAQTQTRQQLPEVPEKRKRGRPKGSRNGKMPVETTQKALRMKPTPGAVDLPPLKPVAAVVSKSLPLPPPPAVPDPVVTGTDEGAPFVGMGGMDYGVLGTGDGGGWFG</sequence>
<organism evidence="2 3">
    <name type="scientific">Discina gigas</name>
    <dbReference type="NCBI Taxonomy" id="1032678"/>
    <lineage>
        <taxon>Eukaryota</taxon>
        <taxon>Fungi</taxon>
        <taxon>Dikarya</taxon>
        <taxon>Ascomycota</taxon>
        <taxon>Pezizomycotina</taxon>
        <taxon>Pezizomycetes</taxon>
        <taxon>Pezizales</taxon>
        <taxon>Discinaceae</taxon>
        <taxon>Discina</taxon>
    </lineage>
</organism>